<dbReference type="InterPro" id="IPR050738">
    <property type="entry name" value="Sulfatase"/>
</dbReference>
<organism evidence="6 7">
    <name type="scientific">Chitinophaga cymbidii</name>
    <dbReference type="NCBI Taxonomy" id="1096750"/>
    <lineage>
        <taxon>Bacteria</taxon>
        <taxon>Pseudomonadati</taxon>
        <taxon>Bacteroidota</taxon>
        <taxon>Chitinophagia</taxon>
        <taxon>Chitinophagales</taxon>
        <taxon>Chitinophagaceae</taxon>
        <taxon>Chitinophaga</taxon>
    </lineage>
</organism>
<name>A0A512RS14_9BACT</name>
<accession>A0A512RS14</accession>
<keyword evidence="2" id="KW-0479">Metal-binding</keyword>
<dbReference type="SUPFAM" id="SSF53649">
    <property type="entry name" value="Alkaline phosphatase-like"/>
    <property type="match status" value="1"/>
</dbReference>
<dbReference type="InterPro" id="IPR000917">
    <property type="entry name" value="Sulfatase_N"/>
</dbReference>
<dbReference type="GO" id="GO:0004065">
    <property type="term" value="F:arylsulfatase activity"/>
    <property type="evidence" value="ECO:0007669"/>
    <property type="project" value="TreeGrafter"/>
</dbReference>
<protein>
    <submittedName>
        <fullName evidence="6">N-acetylgalactosamine-6-sulfatase</fullName>
    </submittedName>
</protein>
<dbReference type="AlphaFoldDB" id="A0A512RS14"/>
<sequence length="482" mass="54009">MFLLCLSSIVKTEQMQPQHKWKLKISLAVVIAAVALWTGRHPAYSVTHARPDSRPNIIFVLTDDMGFSDIGCFGGKFVPTPNIDCLAKEGRMFTQYYSAAPICSPSRAGLLTGMYPGRWNFTTFLHTKKHNRDAEQADFLDPSAPSIARFFKNAGYATGHFGKWHLGGGRDVKNAPGFEQYGYDEHASTYESPDADPLLTATNWIWSDKDSIKRWDRSKYFVDKTLDFLSRHKNKPCFVNLWPDDIHTPWVPRKDPEYTGQYPMNREEEAAFKLVLKEYDLQVGRLMDGLKKLGMEKNTIVIFTSDNGPLPSFRGSRAGGLRGTKLSLYEGGTRMPFIVSWPGHIPAGTVDGSSVISAIDIIPSLARLGNVPLPKEYAGDGMDRSAVLLGKPASRTGDLFWEYGRNNIAYSYPGGNNKSPNLAMRSGEWKLLMNNDGTDIQLYNMVKDKYETTNVADSEPAVTAKLKDKLLKWRKSLPELDQ</sequence>
<evidence type="ECO:0000256" key="1">
    <source>
        <dbReference type="ARBA" id="ARBA00008779"/>
    </source>
</evidence>
<dbReference type="InterPro" id="IPR017850">
    <property type="entry name" value="Alkaline_phosphatase_core_sf"/>
</dbReference>
<dbReference type="PANTHER" id="PTHR42693:SF33">
    <property type="entry name" value="ARYLSULFATASE"/>
    <property type="match status" value="1"/>
</dbReference>
<proteinExistence type="inferred from homology"/>
<gene>
    <name evidence="6" type="ORF">CCY01nite_47430</name>
</gene>
<dbReference type="InterPro" id="IPR024607">
    <property type="entry name" value="Sulfatase_CS"/>
</dbReference>
<keyword evidence="7" id="KW-1185">Reference proteome</keyword>
<comment type="caution">
    <text evidence="6">The sequence shown here is derived from an EMBL/GenBank/DDBJ whole genome shotgun (WGS) entry which is preliminary data.</text>
</comment>
<comment type="similarity">
    <text evidence="1">Belongs to the sulfatase family.</text>
</comment>
<dbReference type="PANTHER" id="PTHR42693">
    <property type="entry name" value="ARYLSULFATASE FAMILY MEMBER"/>
    <property type="match status" value="1"/>
</dbReference>
<evidence type="ECO:0000313" key="7">
    <source>
        <dbReference type="Proteomes" id="UP000321436"/>
    </source>
</evidence>
<dbReference type="GO" id="GO:0046872">
    <property type="term" value="F:metal ion binding"/>
    <property type="evidence" value="ECO:0007669"/>
    <property type="project" value="UniProtKB-KW"/>
</dbReference>
<keyword evidence="3" id="KW-0378">Hydrolase</keyword>
<dbReference type="Proteomes" id="UP000321436">
    <property type="component" value="Unassembled WGS sequence"/>
</dbReference>
<evidence type="ECO:0000256" key="2">
    <source>
        <dbReference type="ARBA" id="ARBA00022723"/>
    </source>
</evidence>
<reference evidence="6 7" key="1">
    <citation type="submission" date="2019-07" db="EMBL/GenBank/DDBJ databases">
        <title>Whole genome shotgun sequence of Chitinophaga cymbidii NBRC 109752.</title>
        <authorList>
            <person name="Hosoyama A."/>
            <person name="Uohara A."/>
            <person name="Ohji S."/>
            <person name="Ichikawa N."/>
        </authorList>
    </citation>
    <scope>NUCLEOTIDE SEQUENCE [LARGE SCALE GENOMIC DNA]</scope>
    <source>
        <strain evidence="6 7">NBRC 109752</strain>
    </source>
</reference>
<keyword evidence="4" id="KW-0106">Calcium</keyword>
<dbReference type="Gene3D" id="3.30.1120.10">
    <property type="match status" value="1"/>
</dbReference>
<dbReference type="PROSITE" id="PS00523">
    <property type="entry name" value="SULFATASE_1"/>
    <property type="match status" value="1"/>
</dbReference>
<evidence type="ECO:0000256" key="4">
    <source>
        <dbReference type="ARBA" id="ARBA00022837"/>
    </source>
</evidence>
<dbReference type="EMBL" id="BKAU01000006">
    <property type="protein sequence ID" value="GEP98483.1"/>
    <property type="molecule type" value="Genomic_DNA"/>
</dbReference>
<feature type="domain" description="Sulfatase N-terminal" evidence="5">
    <location>
        <begin position="55"/>
        <end position="369"/>
    </location>
</feature>
<dbReference type="Pfam" id="PF00884">
    <property type="entry name" value="Sulfatase"/>
    <property type="match status" value="1"/>
</dbReference>
<evidence type="ECO:0000313" key="6">
    <source>
        <dbReference type="EMBL" id="GEP98483.1"/>
    </source>
</evidence>
<dbReference type="Gene3D" id="3.40.720.10">
    <property type="entry name" value="Alkaline Phosphatase, subunit A"/>
    <property type="match status" value="1"/>
</dbReference>
<evidence type="ECO:0000259" key="5">
    <source>
        <dbReference type="Pfam" id="PF00884"/>
    </source>
</evidence>
<evidence type="ECO:0000256" key="3">
    <source>
        <dbReference type="ARBA" id="ARBA00022801"/>
    </source>
</evidence>